<dbReference type="InParanoid" id="A0A7X0JWP9"/>
<dbReference type="InterPro" id="IPR011650">
    <property type="entry name" value="Peptidase_M20_dimer"/>
</dbReference>
<dbReference type="NCBIfam" id="TIGR01891">
    <property type="entry name" value="amidohydrolases"/>
    <property type="match status" value="1"/>
</dbReference>
<comment type="caution">
    <text evidence="4">The sequence shown here is derived from an EMBL/GenBank/DDBJ whole genome shotgun (WGS) entry which is preliminary data.</text>
</comment>
<dbReference type="InterPro" id="IPR052030">
    <property type="entry name" value="Peptidase_M20/M20A_hydrolases"/>
</dbReference>
<dbReference type="FunCoup" id="A0A7X0JWP9">
    <property type="interactions" value="192"/>
</dbReference>
<dbReference type="PIRSF" id="PIRSF037227">
    <property type="entry name" value="Aminobenzoyl-glu_utiliz_pB"/>
    <property type="match status" value="1"/>
</dbReference>
<keyword evidence="2" id="KW-0732">Signal</keyword>
<dbReference type="GO" id="GO:0071713">
    <property type="term" value="F:para-aminobenzoyl-glutamate hydrolase activity"/>
    <property type="evidence" value="ECO:0007669"/>
    <property type="project" value="TreeGrafter"/>
</dbReference>
<reference evidence="4 5" key="1">
    <citation type="submission" date="2020-08" db="EMBL/GenBank/DDBJ databases">
        <title>Genomic Encyclopedia of Type Strains, Phase IV (KMG-IV): sequencing the most valuable type-strain genomes for metagenomic binning, comparative biology and taxonomic classification.</title>
        <authorList>
            <person name="Goeker M."/>
        </authorList>
    </citation>
    <scope>NUCLEOTIDE SEQUENCE [LARGE SCALE GENOMIC DNA]</scope>
    <source>
        <strain evidence="4 5">DSM 22368</strain>
    </source>
</reference>
<dbReference type="PANTHER" id="PTHR30575:SF0">
    <property type="entry name" value="XAA-ARG DIPEPTIDASE"/>
    <property type="match status" value="1"/>
</dbReference>
<dbReference type="GO" id="GO:0046657">
    <property type="term" value="P:folic acid catabolic process"/>
    <property type="evidence" value="ECO:0007669"/>
    <property type="project" value="TreeGrafter"/>
</dbReference>
<dbReference type="Gene3D" id="3.30.70.360">
    <property type="match status" value="1"/>
</dbReference>
<evidence type="ECO:0000256" key="1">
    <source>
        <dbReference type="ARBA" id="ARBA00022801"/>
    </source>
</evidence>
<gene>
    <name evidence="4" type="ORF">HNR48_003958</name>
</gene>
<dbReference type="Proteomes" id="UP000528457">
    <property type="component" value="Unassembled WGS sequence"/>
</dbReference>
<dbReference type="RefSeq" id="WP_243749631.1">
    <property type="nucleotide sequence ID" value="NZ_JAAONY010000004.1"/>
</dbReference>
<keyword evidence="5" id="KW-1185">Reference proteome</keyword>
<evidence type="ECO:0000313" key="4">
    <source>
        <dbReference type="EMBL" id="MBB6523644.1"/>
    </source>
</evidence>
<name>A0A7X0JWP9_9GAMM</name>
<feature type="signal peptide" evidence="2">
    <location>
        <begin position="1"/>
        <end position="27"/>
    </location>
</feature>
<dbReference type="InterPro" id="IPR017439">
    <property type="entry name" value="Amidohydrolase"/>
</dbReference>
<protein>
    <submittedName>
        <fullName evidence="4">Aminobenzoyl-glutamate utilization protein B</fullName>
    </submittedName>
</protein>
<dbReference type="GO" id="GO:0016805">
    <property type="term" value="F:dipeptidase activity"/>
    <property type="evidence" value="ECO:0007669"/>
    <property type="project" value="TreeGrafter"/>
</dbReference>
<dbReference type="FunFam" id="3.30.70.360:FF:000004">
    <property type="entry name" value="Peptidase M20 domain-containing protein 2"/>
    <property type="match status" value="1"/>
</dbReference>
<evidence type="ECO:0000313" key="5">
    <source>
        <dbReference type="Proteomes" id="UP000528457"/>
    </source>
</evidence>
<dbReference type="Gene3D" id="3.40.630.10">
    <property type="entry name" value="Zn peptidases"/>
    <property type="match status" value="1"/>
</dbReference>
<dbReference type="InterPro" id="IPR036264">
    <property type="entry name" value="Bact_exopeptidase_dim_dom"/>
</dbReference>
<feature type="domain" description="Peptidase M20 dimerisation" evidence="3">
    <location>
        <begin position="215"/>
        <end position="309"/>
    </location>
</feature>
<dbReference type="Pfam" id="PF07687">
    <property type="entry name" value="M20_dimer"/>
    <property type="match status" value="1"/>
</dbReference>
<organism evidence="4 5">
    <name type="scientific">Pseudoteredinibacter isoporae</name>
    <dbReference type="NCBI Taxonomy" id="570281"/>
    <lineage>
        <taxon>Bacteria</taxon>
        <taxon>Pseudomonadati</taxon>
        <taxon>Pseudomonadota</taxon>
        <taxon>Gammaproteobacteria</taxon>
        <taxon>Cellvibrionales</taxon>
        <taxon>Cellvibrionaceae</taxon>
        <taxon>Pseudoteredinibacter</taxon>
    </lineage>
</organism>
<dbReference type="SUPFAM" id="SSF55031">
    <property type="entry name" value="Bacterial exopeptidase dimerisation domain"/>
    <property type="match status" value="1"/>
</dbReference>
<sequence>MMNSLKRLSVSALSGLSALALSHAVFAAEKSPNAVFVEQSVAKQASQATGLADQLWSWAEMGYQEHKSSAEMQRLLKRAGFKVEKGLAGTETAFVASYGKGGPVIGILAEMDALPGFSQAAKPEKVAEEGMNSGHACGHHLFGAGSLTAAIAVKEWLVANKVPGQIRLYGTPAEEGGSGKVYMVREGLFDDVDIMLHWHPANKNIAPVGTSLANKSAKFRFHGIASHASAAPQYGRSALDGVEAMNMMVNMMREHIPSNARIHYVITNGGEAPNVVPEFAEVFYYVRSPAAETLVPIWDRVEDIAKAAAMGTGTKVEWEVIHGNHSVLPNVALAELMHNSLVQFGGFNYSPAEQEFADKIRVSLGERGEKAIGDEARIYPFSKAINSSGGSTDVGDVSWVVPTVGLRTATWVPGTSAHSWQAVAAGGTSIGHKGMLLAAKTMATTMIDLYQKPEVIAEAKAEFEKRRGKDFKYAALLGDRLPPLDYRVKK</sequence>
<dbReference type="AlphaFoldDB" id="A0A7X0JWP9"/>
<dbReference type="PANTHER" id="PTHR30575">
    <property type="entry name" value="PEPTIDASE M20"/>
    <property type="match status" value="1"/>
</dbReference>
<keyword evidence="1" id="KW-0378">Hydrolase</keyword>
<dbReference type="InterPro" id="IPR002933">
    <property type="entry name" value="Peptidase_M20"/>
</dbReference>
<feature type="chain" id="PRO_5031155841" evidence="2">
    <location>
        <begin position="28"/>
        <end position="490"/>
    </location>
</feature>
<evidence type="ECO:0000256" key="2">
    <source>
        <dbReference type="SAM" id="SignalP"/>
    </source>
</evidence>
<dbReference type="SUPFAM" id="SSF53187">
    <property type="entry name" value="Zn-dependent exopeptidases"/>
    <property type="match status" value="1"/>
</dbReference>
<dbReference type="GO" id="GO:0005737">
    <property type="term" value="C:cytoplasm"/>
    <property type="evidence" value="ECO:0007669"/>
    <property type="project" value="TreeGrafter"/>
</dbReference>
<evidence type="ECO:0000259" key="3">
    <source>
        <dbReference type="Pfam" id="PF07687"/>
    </source>
</evidence>
<proteinExistence type="predicted"/>
<dbReference type="Pfam" id="PF01546">
    <property type="entry name" value="Peptidase_M20"/>
    <property type="match status" value="1"/>
</dbReference>
<accession>A0A7X0JWP9</accession>
<dbReference type="EMBL" id="JACHHT010000004">
    <property type="protein sequence ID" value="MBB6523644.1"/>
    <property type="molecule type" value="Genomic_DNA"/>
</dbReference>
<dbReference type="InterPro" id="IPR017145">
    <property type="entry name" value="Aminobenzoyl-glu_utiliz_pB"/>
</dbReference>